<keyword evidence="6" id="KW-0051">Antiviral defense</keyword>
<gene>
    <name evidence="10" type="ORF">SAMN05216233_116107</name>
</gene>
<dbReference type="GO" id="GO:0051607">
    <property type="term" value="P:defense response to virus"/>
    <property type="evidence" value="ECO:0007669"/>
    <property type="project" value="UniProtKB-KW"/>
</dbReference>
<evidence type="ECO:0000259" key="9">
    <source>
        <dbReference type="Pfam" id="PF18967"/>
    </source>
</evidence>
<dbReference type="EMBL" id="FMUX01000016">
    <property type="protein sequence ID" value="SCY69035.1"/>
    <property type="molecule type" value="Genomic_DNA"/>
</dbReference>
<feature type="transmembrane region" description="Helical" evidence="8">
    <location>
        <begin position="20"/>
        <end position="37"/>
    </location>
</feature>
<sequence>MPDPKPPEHEPLKQTIWPPVFRASILGAVIAKQVNYVGFADRRAATVITVNSFLIPIALSGLVRPHWHWGILFGVSASVLSIFFAVLSLIPRRYTRKGDQKPPLLHFSSIAEYTEEAYIEKMAEMLDDSATIGTMVARDLYRMSTVILTPKFKLLKLSYISFLAGYALALVAIFAGQFQIM</sequence>
<feature type="transmembrane region" description="Helical" evidence="8">
    <location>
        <begin position="157"/>
        <end position="180"/>
    </location>
</feature>
<dbReference type="RefSeq" id="WP_092213109.1">
    <property type="nucleotide sequence ID" value="NZ_FMUX01000016.1"/>
</dbReference>
<keyword evidence="3 8" id="KW-0812">Transmembrane</keyword>
<feature type="transmembrane region" description="Helical" evidence="8">
    <location>
        <begin position="69"/>
        <end position="90"/>
    </location>
</feature>
<dbReference type="AlphaFoldDB" id="A0A1G5HYU9"/>
<feature type="domain" description="Pycsar effector protein" evidence="9">
    <location>
        <begin position="28"/>
        <end position="174"/>
    </location>
</feature>
<evidence type="ECO:0000256" key="8">
    <source>
        <dbReference type="SAM" id="Phobius"/>
    </source>
</evidence>
<dbReference type="STRING" id="419481.SAMN05216233_116107"/>
<proteinExistence type="predicted"/>
<accession>A0A1G5HYU9</accession>
<comment type="subcellular location">
    <subcellularLocation>
        <location evidence="1">Cell membrane</location>
    </subcellularLocation>
</comment>
<evidence type="ECO:0000256" key="2">
    <source>
        <dbReference type="ARBA" id="ARBA00022475"/>
    </source>
</evidence>
<keyword evidence="5 8" id="KW-1133">Transmembrane helix</keyword>
<protein>
    <recommendedName>
        <fullName evidence="9">Pycsar effector protein domain-containing protein</fullName>
    </recommendedName>
</protein>
<evidence type="ECO:0000256" key="7">
    <source>
        <dbReference type="ARBA" id="ARBA00023136"/>
    </source>
</evidence>
<dbReference type="Pfam" id="PF18967">
    <property type="entry name" value="PycTM"/>
    <property type="match status" value="1"/>
</dbReference>
<dbReference type="OrthoDB" id="5728337at2"/>
<name>A0A1G5HYU9_9BACT</name>
<evidence type="ECO:0000256" key="4">
    <source>
        <dbReference type="ARBA" id="ARBA00022741"/>
    </source>
</evidence>
<keyword evidence="7 8" id="KW-0472">Membrane</keyword>
<evidence type="ECO:0000256" key="3">
    <source>
        <dbReference type="ARBA" id="ARBA00022692"/>
    </source>
</evidence>
<dbReference type="Proteomes" id="UP000198870">
    <property type="component" value="Unassembled WGS sequence"/>
</dbReference>
<evidence type="ECO:0000256" key="6">
    <source>
        <dbReference type="ARBA" id="ARBA00023118"/>
    </source>
</evidence>
<keyword evidence="11" id="KW-1185">Reference proteome</keyword>
<evidence type="ECO:0000256" key="1">
    <source>
        <dbReference type="ARBA" id="ARBA00004236"/>
    </source>
</evidence>
<organism evidence="10 11">
    <name type="scientific">Desulfoluna spongiiphila</name>
    <dbReference type="NCBI Taxonomy" id="419481"/>
    <lineage>
        <taxon>Bacteria</taxon>
        <taxon>Pseudomonadati</taxon>
        <taxon>Thermodesulfobacteriota</taxon>
        <taxon>Desulfobacteria</taxon>
        <taxon>Desulfobacterales</taxon>
        <taxon>Desulfolunaceae</taxon>
        <taxon>Desulfoluna</taxon>
    </lineage>
</organism>
<evidence type="ECO:0000256" key="5">
    <source>
        <dbReference type="ARBA" id="ARBA00022989"/>
    </source>
</evidence>
<reference evidence="10 11" key="1">
    <citation type="submission" date="2016-10" db="EMBL/GenBank/DDBJ databases">
        <authorList>
            <person name="de Groot N.N."/>
        </authorList>
    </citation>
    <scope>NUCLEOTIDE SEQUENCE [LARGE SCALE GENOMIC DNA]</scope>
    <source>
        <strain evidence="10 11">AA1</strain>
    </source>
</reference>
<keyword evidence="2" id="KW-1003">Cell membrane</keyword>
<evidence type="ECO:0000313" key="11">
    <source>
        <dbReference type="Proteomes" id="UP000198870"/>
    </source>
</evidence>
<dbReference type="GO" id="GO:0005886">
    <property type="term" value="C:plasma membrane"/>
    <property type="evidence" value="ECO:0007669"/>
    <property type="project" value="UniProtKB-SubCell"/>
</dbReference>
<evidence type="ECO:0000313" key="10">
    <source>
        <dbReference type="EMBL" id="SCY69035.1"/>
    </source>
</evidence>
<dbReference type="GO" id="GO:0000166">
    <property type="term" value="F:nucleotide binding"/>
    <property type="evidence" value="ECO:0007669"/>
    <property type="project" value="UniProtKB-KW"/>
</dbReference>
<keyword evidence="4" id="KW-0547">Nucleotide-binding</keyword>
<dbReference type="InterPro" id="IPR043760">
    <property type="entry name" value="PycTM_dom"/>
</dbReference>
<feature type="transmembrane region" description="Helical" evidence="8">
    <location>
        <begin position="44"/>
        <end position="63"/>
    </location>
</feature>